<keyword evidence="3" id="KW-1185">Reference proteome</keyword>
<dbReference type="InterPro" id="IPR020845">
    <property type="entry name" value="AMP-binding_CS"/>
</dbReference>
<organism evidence="2 3">
    <name type="scientific">Marivirga salinarum</name>
    <dbReference type="NCBI Taxonomy" id="3059078"/>
    <lineage>
        <taxon>Bacteria</taxon>
        <taxon>Pseudomonadati</taxon>
        <taxon>Bacteroidota</taxon>
        <taxon>Cytophagia</taxon>
        <taxon>Cytophagales</taxon>
        <taxon>Marivirgaceae</taxon>
        <taxon>Marivirga</taxon>
    </lineage>
</organism>
<proteinExistence type="predicted"/>
<evidence type="ECO:0000313" key="3">
    <source>
        <dbReference type="Proteomes" id="UP001230496"/>
    </source>
</evidence>
<gene>
    <name evidence="2" type="ORF">QYS49_37260</name>
</gene>
<dbReference type="EMBL" id="CP129971">
    <property type="protein sequence ID" value="WMN11119.1"/>
    <property type="molecule type" value="Genomic_DNA"/>
</dbReference>
<dbReference type="KEGG" id="msaa:QYS49_37260"/>
<dbReference type="PANTHER" id="PTHR43201:SF32">
    <property type="entry name" value="2-SUCCINYLBENZOATE--COA LIGASE, CHLOROPLASTIC_PEROXISOMAL"/>
    <property type="match status" value="1"/>
</dbReference>
<dbReference type="GO" id="GO:0031956">
    <property type="term" value="F:medium-chain fatty acid-CoA ligase activity"/>
    <property type="evidence" value="ECO:0007669"/>
    <property type="project" value="TreeGrafter"/>
</dbReference>
<protein>
    <submittedName>
        <fullName evidence="2">AMP-binding protein</fullName>
    </submittedName>
</protein>
<reference evidence="2 3" key="1">
    <citation type="submission" date="2023-08" db="EMBL/GenBank/DDBJ databases">
        <title>Comparative genomics and taxonomic characterization of three novel marine species of genus Marivirga.</title>
        <authorList>
            <person name="Muhammad N."/>
            <person name="Kim S.-G."/>
        </authorList>
    </citation>
    <scope>NUCLEOTIDE SEQUENCE [LARGE SCALE GENOMIC DNA]</scope>
    <source>
        <strain evidence="2 3">BDSF4-3</strain>
    </source>
</reference>
<dbReference type="InterPro" id="IPR045851">
    <property type="entry name" value="AMP-bd_C_sf"/>
</dbReference>
<dbReference type="RefSeq" id="WP_308347909.1">
    <property type="nucleotide sequence ID" value="NZ_CP129971.1"/>
</dbReference>
<sequence length="365" mass="41121">MPSSNLNNWINFQGDKLSIHDFIEMYKNDENKLLKTVIKFINEWQSDTPYILQNTSGSTGKPKTIKISKSQIKESASATLNTLKIKAGDHALLCINPEFIGGKMMIARSFIGGLNLSITPISGNPLKNFKFQEPIDFFSFVPYQLERILDESADKIEFLDKSKAIILGGAPVSDTLAKKIKTQISNSKVYSTYGMTETVSHVALKLINSDKDEAFTALENIKFSVDERNCLVIHAPKITGQEQLITNDVVDLVSSTEFYWLGRHDFVINTGGIKIHPEVLEKEIAGLFENKSIKNRFFVFGLPNEKFGETVNLLVEGEYDHEKVINLLKQNLKAFHVPKNIFTTEQIVETENGKISRLKTIENLD</sequence>
<dbReference type="PANTHER" id="PTHR43201">
    <property type="entry name" value="ACYL-COA SYNTHETASE"/>
    <property type="match status" value="1"/>
</dbReference>
<dbReference type="InterPro" id="IPR000873">
    <property type="entry name" value="AMP-dep_synth/lig_dom"/>
</dbReference>
<dbReference type="Pfam" id="PF00501">
    <property type="entry name" value="AMP-binding"/>
    <property type="match status" value="1"/>
</dbReference>
<dbReference type="PROSITE" id="PS00455">
    <property type="entry name" value="AMP_BINDING"/>
    <property type="match status" value="1"/>
</dbReference>
<dbReference type="GO" id="GO:0006631">
    <property type="term" value="P:fatty acid metabolic process"/>
    <property type="evidence" value="ECO:0007669"/>
    <property type="project" value="TreeGrafter"/>
</dbReference>
<accession>A0AA51N9D1</accession>
<feature type="domain" description="AMP-dependent synthetase/ligase" evidence="1">
    <location>
        <begin position="41"/>
        <end position="206"/>
    </location>
</feature>
<dbReference type="AlphaFoldDB" id="A0AA51N9D1"/>
<dbReference type="Proteomes" id="UP001230496">
    <property type="component" value="Chromosome"/>
</dbReference>
<dbReference type="Gene3D" id="3.40.50.12780">
    <property type="entry name" value="N-terminal domain of ligase-like"/>
    <property type="match status" value="1"/>
</dbReference>
<dbReference type="Gene3D" id="3.30.300.30">
    <property type="match status" value="1"/>
</dbReference>
<evidence type="ECO:0000259" key="1">
    <source>
        <dbReference type="Pfam" id="PF00501"/>
    </source>
</evidence>
<dbReference type="SUPFAM" id="SSF56801">
    <property type="entry name" value="Acetyl-CoA synthetase-like"/>
    <property type="match status" value="1"/>
</dbReference>
<evidence type="ECO:0000313" key="2">
    <source>
        <dbReference type="EMBL" id="WMN11119.1"/>
    </source>
</evidence>
<name>A0AA51N9D1_9BACT</name>
<dbReference type="InterPro" id="IPR042099">
    <property type="entry name" value="ANL_N_sf"/>
</dbReference>